<dbReference type="Proteomes" id="UP000306677">
    <property type="component" value="Segment"/>
</dbReference>
<sequence>MNTHEQEETKRHGESENLTLANQVSPFPTQSVKIHTNYCLNCNNHYLA</sequence>
<reference evidence="2 3" key="1">
    <citation type="submission" date="2019-04" db="EMBL/GenBank/DDBJ databases">
        <authorList>
            <person name="Wang X."/>
        </authorList>
    </citation>
    <scope>NUCLEOTIDE SEQUENCE [LARGE SCALE GENOMIC DNA]</scope>
</reference>
<keyword evidence="3" id="KW-1185">Reference proteome</keyword>
<gene>
    <name evidence="2" type="ORF">vBEcoSW011D_36</name>
</gene>
<dbReference type="EMBL" id="MK778457">
    <property type="protein sequence ID" value="QCW18483.1"/>
    <property type="molecule type" value="Genomic_DNA"/>
</dbReference>
<feature type="region of interest" description="Disordered" evidence="1">
    <location>
        <begin position="1"/>
        <end position="24"/>
    </location>
</feature>
<evidence type="ECO:0000256" key="1">
    <source>
        <dbReference type="SAM" id="MobiDB-lite"/>
    </source>
</evidence>
<name>A0A4Y5NT55_9CAUD</name>
<protein>
    <submittedName>
        <fullName evidence="2">Uncharacterized protein</fullName>
    </submittedName>
</protein>
<feature type="compositionally biased region" description="Basic and acidic residues" evidence="1">
    <location>
        <begin position="1"/>
        <end position="15"/>
    </location>
</feature>
<evidence type="ECO:0000313" key="3">
    <source>
        <dbReference type="Proteomes" id="UP000306677"/>
    </source>
</evidence>
<accession>A0A4Y5NT55</accession>
<proteinExistence type="predicted"/>
<organism evidence="2 3">
    <name type="scientific">Escherichia phage vB_EcoS_W011D</name>
    <dbReference type="NCBI Taxonomy" id="2575323"/>
    <lineage>
        <taxon>Viruses</taxon>
        <taxon>Duplodnaviria</taxon>
        <taxon>Heunggongvirae</taxon>
        <taxon>Uroviricota</taxon>
        <taxon>Caudoviricetes</taxon>
        <taxon>Drexlerviridae</taxon>
        <taxon>Tempevirinae</taxon>
        <taxon>Changchunvirus</taxon>
        <taxon>Changchunvirus W011D</taxon>
    </lineage>
</organism>
<evidence type="ECO:0000313" key="2">
    <source>
        <dbReference type="EMBL" id="QCW18483.1"/>
    </source>
</evidence>